<sequence>MKKPSTLQLFSSFVGVAILFLSSFSTVDNHYYGDRLSSTHLKSFKDGNVNVYALKENYTTIGHSIWLTRGGAKEAKAVYFSEGDVYGKLNKWKRGKDLILTCSGAFSDDLSKTNGALPVGLNVENGYIKNRTVVKEGMDGLVIVYATGGIVVSDLTKGDLFLQSLGKKINVRKDISAKYDLLKWAEDEKATIFQTQLLAYENKLKIDYKGRKQTRERRFLAFAKTKSGTLYHIIFNFPKGEYLYDGAKKVMDHLNAKEMNVIALLNLDTGAYNVMDLKTGDYSIDAQIKGSTKVSAAVNLLSYHYD</sequence>
<accession>A0A6S6TCY2</accession>
<organism evidence="1">
    <name type="scientific">uncultured Aureispira sp</name>
    <dbReference type="NCBI Taxonomy" id="1331704"/>
    <lineage>
        <taxon>Bacteria</taxon>
        <taxon>Pseudomonadati</taxon>
        <taxon>Bacteroidota</taxon>
        <taxon>Saprospiria</taxon>
        <taxon>Saprospirales</taxon>
        <taxon>Saprospiraceae</taxon>
        <taxon>Aureispira</taxon>
        <taxon>environmental samples</taxon>
    </lineage>
</organism>
<dbReference type="EMBL" id="CACVAQ010000191">
    <property type="protein sequence ID" value="CAA6812757.1"/>
    <property type="molecule type" value="Genomic_DNA"/>
</dbReference>
<proteinExistence type="predicted"/>
<gene>
    <name evidence="1" type="ORF">HELGO_WM39041</name>
</gene>
<reference evidence="1" key="1">
    <citation type="submission" date="2020-01" db="EMBL/GenBank/DDBJ databases">
        <authorList>
            <person name="Meier V. D."/>
            <person name="Meier V D."/>
        </authorList>
    </citation>
    <scope>NUCLEOTIDE SEQUENCE</scope>
    <source>
        <strain evidence="1">HLG_WM_MAG_10</strain>
    </source>
</reference>
<dbReference type="AlphaFoldDB" id="A0A6S6TCY2"/>
<name>A0A6S6TCY2_9BACT</name>
<protein>
    <recommendedName>
        <fullName evidence="2">Phosphodiester glycosidase domain-containing protein</fullName>
    </recommendedName>
</protein>
<evidence type="ECO:0000313" key="1">
    <source>
        <dbReference type="EMBL" id="CAA6812757.1"/>
    </source>
</evidence>
<evidence type="ECO:0008006" key="2">
    <source>
        <dbReference type="Google" id="ProtNLM"/>
    </source>
</evidence>